<evidence type="ECO:0000313" key="2">
    <source>
        <dbReference type="Proteomes" id="UP000799755"/>
    </source>
</evidence>
<gene>
    <name evidence="1" type="ORF">BDR25DRAFT_305297</name>
</gene>
<keyword evidence="2" id="KW-1185">Reference proteome</keyword>
<comment type="caution">
    <text evidence="1">The sequence shown here is derived from an EMBL/GenBank/DDBJ whole genome shotgun (WGS) entry which is preliminary data.</text>
</comment>
<dbReference type="Proteomes" id="UP000799755">
    <property type="component" value="Unassembled WGS sequence"/>
</dbReference>
<proteinExistence type="predicted"/>
<evidence type="ECO:0000313" key="1">
    <source>
        <dbReference type="EMBL" id="KAF2467840.1"/>
    </source>
</evidence>
<protein>
    <submittedName>
        <fullName evidence="1">F-box domain-containing protein</fullName>
    </submittedName>
</protein>
<dbReference type="EMBL" id="MU003518">
    <property type="protein sequence ID" value="KAF2467840.1"/>
    <property type="molecule type" value="Genomic_DNA"/>
</dbReference>
<reference evidence="1" key="1">
    <citation type="journal article" date="2020" name="Stud. Mycol.">
        <title>101 Dothideomycetes genomes: a test case for predicting lifestyles and emergence of pathogens.</title>
        <authorList>
            <person name="Haridas S."/>
            <person name="Albert R."/>
            <person name="Binder M."/>
            <person name="Bloem J."/>
            <person name="Labutti K."/>
            <person name="Salamov A."/>
            <person name="Andreopoulos B."/>
            <person name="Baker S."/>
            <person name="Barry K."/>
            <person name="Bills G."/>
            <person name="Bluhm B."/>
            <person name="Cannon C."/>
            <person name="Castanera R."/>
            <person name="Culley D."/>
            <person name="Daum C."/>
            <person name="Ezra D."/>
            <person name="Gonzalez J."/>
            <person name="Henrissat B."/>
            <person name="Kuo A."/>
            <person name="Liang C."/>
            <person name="Lipzen A."/>
            <person name="Lutzoni F."/>
            <person name="Magnuson J."/>
            <person name="Mondo S."/>
            <person name="Nolan M."/>
            <person name="Ohm R."/>
            <person name="Pangilinan J."/>
            <person name="Park H.-J."/>
            <person name="Ramirez L."/>
            <person name="Alfaro M."/>
            <person name="Sun H."/>
            <person name="Tritt A."/>
            <person name="Yoshinaga Y."/>
            <person name="Zwiers L.-H."/>
            <person name="Turgeon B."/>
            <person name="Goodwin S."/>
            <person name="Spatafora J."/>
            <person name="Crous P."/>
            <person name="Grigoriev I."/>
        </authorList>
    </citation>
    <scope>NUCLEOTIDE SEQUENCE</scope>
    <source>
        <strain evidence="1">ATCC 200398</strain>
    </source>
</reference>
<organism evidence="1 2">
    <name type="scientific">Lindgomyces ingoldianus</name>
    <dbReference type="NCBI Taxonomy" id="673940"/>
    <lineage>
        <taxon>Eukaryota</taxon>
        <taxon>Fungi</taxon>
        <taxon>Dikarya</taxon>
        <taxon>Ascomycota</taxon>
        <taxon>Pezizomycotina</taxon>
        <taxon>Dothideomycetes</taxon>
        <taxon>Pleosporomycetidae</taxon>
        <taxon>Pleosporales</taxon>
        <taxon>Lindgomycetaceae</taxon>
        <taxon>Lindgomyces</taxon>
    </lineage>
</organism>
<accession>A0ACB6QP00</accession>
<sequence>MGFMKRFRSKQKLKDKEHPQLRSYAYEFPAVYTGPDCTARLDDKILRRILEYVCPHAIDDSYDASELFGTEGCMTCDTRDLAHCALTKRQWYGVAAGLLYKSIRIDAVHYCELEEVYAEQRRRKSRGHDPIDPPTERLRQLCRTVRDNSYIAQRVHFLKLPYMTREGCKADLARTVSVLPNLEYVDLPDGFFTGEAASHTLRQELQARCPRIRKMRYNEGSEQLLESLLQGYWRELRVVEISKIQFEPTVLRRIFGLLPWLSDVSFEHLPWLGDSIFHSAAGIPDFPALDTLTLKKIRNVTQQGLAQYLSTPLCRDTLKTINIKDCAGIPVSALHSILWAGTGLEHMTYIATVSAALPIDPLPPLASISLRVLNFEITSSASNQHSMYPPAASYYQYLTTSLMSSSLPTLRQLYVLDPDFAESLTLAPPIRPFADSPHHTPRGFNQPLEVFSKGLDELDWVFTSVMPADAYGRRGSMSGGRPLSSYSASKGLGPQWGGESRKSIVVPNGFGGFLAIPADDERPKSAGNISTSYHNGTGNRGSWFTHTGREKRGSRADLWR</sequence>
<name>A0ACB6QP00_9PLEO</name>